<feature type="signal peptide" evidence="1">
    <location>
        <begin position="1"/>
        <end position="26"/>
    </location>
</feature>
<gene>
    <name evidence="3" type="ORF">RZN69_22415</name>
</gene>
<accession>A0AAQ3LD53</accession>
<dbReference type="RefSeq" id="WP_317833867.1">
    <property type="nucleotide sequence ID" value="NZ_CP136920.1"/>
</dbReference>
<dbReference type="Proteomes" id="UP001304300">
    <property type="component" value="Chromosome"/>
</dbReference>
<evidence type="ECO:0000256" key="1">
    <source>
        <dbReference type="SAM" id="SignalP"/>
    </source>
</evidence>
<name>A0AAQ3LD53_9BACT</name>
<dbReference type="InterPro" id="IPR013766">
    <property type="entry name" value="Thioredoxin_domain"/>
</dbReference>
<dbReference type="SUPFAM" id="SSF52833">
    <property type="entry name" value="Thioredoxin-like"/>
    <property type="match status" value="1"/>
</dbReference>
<dbReference type="InterPro" id="IPR036249">
    <property type="entry name" value="Thioredoxin-like_sf"/>
</dbReference>
<dbReference type="Pfam" id="PF00085">
    <property type="entry name" value="Thioredoxin"/>
    <property type="match status" value="1"/>
</dbReference>
<feature type="domain" description="Thioredoxin" evidence="2">
    <location>
        <begin position="37"/>
        <end position="76"/>
    </location>
</feature>
<dbReference type="AlphaFoldDB" id="A0AAQ3LD53"/>
<dbReference type="Gene3D" id="3.40.30.10">
    <property type="entry name" value="Glutaredoxin"/>
    <property type="match status" value="1"/>
</dbReference>
<keyword evidence="1" id="KW-0732">Signal</keyword>
<organism evidence="3 4">
    <name type="scientific">Rubellicoccus peritrichatus</name>
    <dbReference type="NCBI Taxonomy" id="3080537"/>
    <lineage>
        <taxon>Bacteria</taxon>
        <taxon>Pseudomonadati</taxon>
        <taxon>Verrucomicrobiota</taxon>
        <taxon>Opitutia</taxon>
        <taxon>Puniceicoccales</taxon>
        <taxon>Cerasicoccaceae</taxon>
        <taxon>Rubellicoccus</taxon>
    </lineage>
</organism>
<feature type="chain" id="PRO_5043026688" evidence="1">
    <location>
        <begin position="27"/>
        <end position="138"/>
    </location>
</feature>
<protein>
    <submittedName>
        <fullName evidence="3">Thioredoxin domain-containing protein</fullName>
    </submittedName>
</protein>
<evidence type="ECO:0000259" key="2">
    <source>
        <dbReference type="Pfam" id="PF00085"/>
    </source>
</evidence>
<proteinExistence type="predicted"/>
<keyword evidence="4" id="KW-1185">Reference proteome</keyword>
<dbReference type="EMBL" id="CP136920">
    <property type="protein sequence ID" value="WOO41383.1"/>
    <property type="molecule type" value="Genomic_DNA"/>
</dbReference>
<sequence>MITKTTKHLLTALVLLSFFGISQANAMEAAEPKVIGLLFYSDSCGSCKVLDPKIETAKNDYTTEPILFVTFDHSNAGSKNQAALLADSLSLGKIYDAQKKASGYMLLVDPKSGKVITKLTREMSEDDIKAAFNSALKS</sequence>
<evidence type="ECO:0000313" key="4">
    <source>
        <dbReference type="Proteomes" id="UP001304300"/>
    </source>
</evidence>
<reference evidence="3 4" key="1">
    <citation type="submission" date="2023-10" db="EMBL/GenBank/DDBJ databases">
        <title>Rubellicoccus peritrichatus gen. nov., sp. nov., isolated from an algae of coral reef tank.</title>
        <authorList>
            <person name="Luo J."/>
        </authorList>
    </citation>
    <scope>NUCLEOTIDE SEQUENCE [LARGE SCALE GENOMIC DNA]</scope>
    <source>
        <strain evidence="3 4">CR14</strain>
    </source>
</reference>
<evidence type="ECO:0000313" key="3">
    <source>
        <dbReference type="EMBL" id="WOO41383.1"/>
    </source>
</evidence>